<evidence type="ECO:0000259" key="5">
    <source>
        <dbReference type="Pfam" id="PF13538"/>
    </source>
</evidence>
<dbReference type="Pfam" id="PF23139">
    <property type="entry name" value="OB_YrrC"/>
    <property type="match status" value="1"/>
</dbReference>
<dbReference type="Pfam" id="PF13604">
    <property type="entry name" value="AAA_30"/>
    <property type="match status" value="1"/>
</dbReference>
<reference evidence="9 10" key="1">
    <citation type="submission" date="2018-09" db="EMBL/GenBank/DDBJ databases">
        <title>Complete genome sequence of Euzebya sp. DY32-46 isolated from seawater of Pacific Ocean.</title>
        <authorList>
            <person name="Xu L."/>
            <person name="Wu Y.-H."/>
            <person name="Xu X.-W."/>
        </authorList>
    </citation>
    <scope>NUCLEOTIDE SEQUENCE [LARGE SCALE GENOMIC DNA]</scope>
    <source>
        <strain evidence="9 10">DY32-46</strain>
    </source>
</reference>
<keyword evidence="3" id="KW-0238">DNA-binding</keyword>
<dbReference type="SUPFAM" id="SSF52540">
    <property type="entry name" value="P-loop containing nucleoside triphosphate hydrolases"/>
    <property type="match status" value="2"/>
</dbReference>
<dbReference type="Gene3D" id="2.30.30.940">
    <property type="match status" value="1"/>
</dbReference>
<evidence type="ECO:0000259" key="8">
    <source>
        <dbReference type="Pfam" id="PF23139"/>
    </source>
</evidence>
<dbReference type="RefSeq" id="WP_164710602.1">
    <property type="nucleotide sequence ID" value="NZ_CP031165.1"/>
</dbReference>
<dbReference type="GO" id="GO:0017116">
    <property type="term" value="F:single-stranded DNA helicase activity"/>
    <property type="evidence" value="ECO:0007669"/>
    <property type="project" value="TreeGrafter"/>
</dbReference>
<keyword evidence="10" id="KW-1185">Reference proteome</keyword>
<organism evidence="9 10">
    <name type="scientific">Euzebya pacifica</name>
    <dbReference type="NCBI Taxonomy" id="1608957"/>
    <lineage>
        <taxon>Bacteria</taxon>
        <taxon>Bacillati</taxon>
        <taxon>Actinomycetota</taxon>
        <taxon>Nitriliruptoria</taxon>
        <taxon>Euzebyales</taxon>
    </lineage>
</organism>
<comment type="similarity">
    <text evidence="3">Belongs to the RecD family. RecD2 subfamily.</text>
</comment>
<dbReference type="Gene3D" id="1.10.10.2220">
    <property type="match status" value="1"/>
</dbReference>
<feature type="region of interest" description="Disordered" evidence="4">
    <location>
        <begin position="719"/>
        <end position="740"/>
    </location>
</feature>
<dbReference type="InterPro" id="IPR010994">
    <property type="entry name" value="RuvA_2-like"/>
</dbReference>
<evidence type="ECO:0000313" key="10">
    <source>
        <dbReference type="Proteomes" id="UP000264006"/>
    </source>
</evidence>
<dbReference type="InterPro" id="IPR055446">
    <property type="entry name" value="RecD2_N_OB"/>
</dbReference>
<keyword evidence="3" id="KW-0413">Isomerase</keyword>
<proteinExistence type="inferred from homology"/>
<accession>A0A346Y049</accession>
<comment type="catalytic activity">
    <reaction evidence="3">
        <text>ATP + H2O = ADP + phosphate + H(+)</text>
        <dbReference type="Rhea" id="RHEA:13065"/>
        <dbReference type="ChEBI" id="CHEBI:15377"/>
        <dbReference type="ChEBI" id="CHEBI:15378"/>
        <dbReference type="ChEBI" id="CHEBI:30616"/>
        <dbReference type="ChEBI" id="CHEBI:43474"/>
        <dbReference type="ChEBI" id="CHEBI:456216"/>
        <dbReference type="EC" id="5.6.2.3"/>
    </reaction>
</comment>
<feature type="domain" description="ATP-dependent RecD2 DNA helicase-like helix-hairpin-helix" evidence="6">
    <location>
        <begin position="153"/>
        <end position="237"/>
    </location>
</feature>
<dbReference type="InterPro" id="IPR027785">
    <property type="entry name" value="UvrD-like_helicase_C"/>
</dbReference>
<keyword evidence="3 9" id="KW-0347">Helicase</keyword>
<evidence type="ECO:0000259" key="7">
    <source>
        <dbReference type="Pfam" id="PF18335"/>
    </source>
</evidence>
<dbReference type="GO" id="GO:0016887">
    <property type="term" value="F:ATP hydrolysis activity"/>
    <property type="evidence" value="ECO:0007669"/>
    <property type="project" value="RHEA"/>
</dbReference>
<dbReference type="InterPro" id="IPR050534">
    <property type="entry name" value="Coronavir_polyprotein_1ab"/>
</dbReference>
<dbReference type="CDD" id="cd18809">
    <property type="entry name" value="SF1_C_RecD"/>
    <property type="match status" value="1"/>
</dbReference>
<dbReference type="EMBL" id="CP031165">
    <property type="protein sequence ID" value="AXV07846.1"/>
    <property type="molecule type" value="Genomic_DNA"/>
</dbReference>
<sequence>MENTLLPAPERVAGEVVYVVYADDASGFGVVSMDEDRDGAIKASGPLASLTPGQAVTLVGRWTEHPKHGRTFEADFYELATPRTKKGLKTFLASDRFPGVGDAIAERLVKTFGTGLAEVIANQPERLAGVTGVSTALAGRIHGSWVSAGLLPQVVQLLAAVDLGPAVARAAVKRFGDEAAEMLTTDPYAYLSLPGVRWKHADALGRAAGIDDDDPRRLAAGAAGFLRGACWRGGHTVMAEEELLARLPSALGGGIDRARLAIDEAVDNGEIRREDQPLGDLPVPRVSPPPLHDAELAVADRIRVLTDADGSGNPLRNAEGNDDKLTDEQAHAVEAVSDHAVTILTGGPGTGKTFAVTELVRRATAAGANVALCAPTGRAAKRLEEVTGHAATTVHRLLEARPEPGEGFVFGRTADNPLPHDLVVADEWSMADVHLAAALLDALAPPSHLLLVGDPDQLPPVGPGATLRDLLAARNVPVTRLTKVHRQAAQSRIVTLAHELNAGGEPIVVGRDGDVFAVPERTPAIPARIAEIVAERAPAYFDCTPADVQVLAPMYRGAAGVDALNTALKERLNPAGTRRAVSGWHEGDRVVATRNDPEVDIANGDIGEVAGTDAKDGVVSVSFPQGIVELSGDRLNHLAPAWCLTVHKSQGGEWPVVVLVLDRSQMSMLTRELVYTAITRARRGLLLVGDAGLLVPAARRVGGGMAARHTTLSARLAANDAGATGAQGDGDTVDEEGQEA</sequence>
<dbReference type="InterPro" id="IPR006345">
    <property type="entry name" value="RecD2"/>
</dbReference>
<dbReference type="CDD" id="cd17933">
    <property type="entry name" value="DEXSc_RecD-like"/>
    <property type="match status" value="1"/>
</dbReference>
<comment type="function">
    <text evidence="3">DNA-dependent ATPase and ATP-dependent 5'-3' DNA helicase. Has no activity on blunt DNA or DNA with 3'-overhangs, requires at least 10 bases of 5'-ssDNA for helicase activity.</text>
</comment>
<feature type="binding site" evidence="3">
    <location>
        <begin position="349"/>
        <end position="353"/>
    </location>
    <ligand>
        <name>ATP</name>
        <dbReference type="ChEBI" id="CHEBI:30616"/>
    </ligand>
</feature>
<evidence type="ECO:0000256" key="4">
    <source>
        <dbReference type="SAM" id="MobiDB-lite"/>
    </source>
</evidence>
<dbReference type="Gene3D" id="1.10.150.20">
    <property type="entry name" value="5' to 3' exonuclease, C-terminal subdomain"/>
    <property type="match status" value="1"/>
</dbReference>
<dbReference type="AlphaFoldDB" id="A0A346Y049"/>
<dbReference type="GO" id="GO:0009338">
    <property type="term" value="C:exodeoxyribonuclease V complex"/>
    <property type="evidence" value="ECO:0007669"/>
    <property type="project" value="TreeGrafter"/>
</dbReference>
<dbReference type="KEGG" id="euz:DVS28_a3170"/>
<feature type="domain" description="UvrD-like helicase C-terminal" evidence="5">
    <location>
        <begin position="640"/>
        <end position="688"/>
    </location>
</feature>
<dbReference type="GO" id="GO:0005524">
    <property type="term" value="F:ATP binding"/>
    <property type="evidence" value="ECO:0007669"/>
    <property type="project" value="UniProtKB-UniRule"/>
</dbReference>
<feature type="compositionally biased region" description="Acidic residues" evidence="4">
    <location>
        <begin position="731"/>
        <end position="740"/>
    </location>
</feature>
<evidence type="ECO:0000259" key="6">
    <source>
        <dbReference type="Pfam" id="PF14490"/>
    </source>
</evidence>
<keyword evidence="1 3" id="KW-0547">Nucleotide-binding</keyword>
<feature type="compositionally biased region" description="Low complexity" evidence="4">
    <location>
        <begin position="719"/>
        <end position="730"/>
    </location>
</feature>
<feature type="domain" description="ATP-dependent RecD2 DNA helicase SH3" evidence="7">
    <location>
        <begin position="564"/>
        <end position="623"/>
    </location>
</feature>
<evidence type="ECO:0000256" key="2">
    <source>
        <dbReference type="ARBA" id="ARBA00022840"/>
    </source>
</evidence>
<dbReference type="PANTHER" id="PTHR43788:SF6">
    <property type="entry name" value="DNA HELICASE B"/>
    <property type="match status" value="1"/>
</dbReference>
<dbReference type="EC" id="5.6.2.3" evidence="3"/>
<dbReference type="GO" id="GO:0006310">
    <property type="term" value="P:DNA recombination"/>
    <property type="evidence" value="ECO:0007669"/>
    <property type="project" value="InterPro"/>
</dbReference>
<keyword evidence="2 3" id="KW-0067">ATP-binding</keyword>
<evidence type="ECO:0000256" key="3">
    <source>
        <dbReference type="HAMAP-Rule" id="MF_01488"/>
    </source>
</evidence>
<feature type="domain" description="ATP-dependent RecD2 DNA helicase OB-fold" evidence="8">
    <location>
        <begin position="10"/>
        <end position="82"/>
    </location>
</feature>
<dbReference type="InterPro" id="IPR027417">
    <property type="entry name" value="P-loop_NTPase"/>
</dbReference>
<gene>
    <name evidence="3" type="primary">recD2</name>
    <name evidence="9" type="ORF">DVS28_a3170</name>
</gene>
<dbReference type="PANTHER" id="PTHR43788">
    <property type="entry name" value="DNA2/NAM7 HELICASE FAMILY MEMBER"/>
    <property type="match status" value="1"/>
</dbReference>
<dbReference type="Proteomes" id="UP000264006">
    <property type="component" value="Chromosome"/>
</dbReference>
<dbReference type="Pfam" id="PF18335">
    <property type="entry name" value="SH3_13"/>
    <property type="match status" value="1"/>
</dbReference>
<dbReference type="Gene3D" id="3.40.50.300">
    <property type="entry name" value="P-loop containing nucleotide triphosphate hydrolases"/>
    <property type="match status" value="2"/>
</dbReference>
<dbReference type="SUPFAM" id="SSF47781">
    <property type="entry name" value="RuvA domain 2-like"/>
    <property type="match status" value="1"/>
</dbReference>
<dbReference type="Pfam" id="PF14490">
    <property type="entry name" value="HHH_RecD2"/>
    <property type="match status" value="1"/>
</dbReference>
<dbReference type="Pfam" id="PF14520">
    <property type="entry name" value="HHH_5"/>
    <property type="match status" value="1"/>
</dbReference>
<dbReference type="GO" id="GO:0003677">
    <property type="term" value="F:DNA binding"/>
    <property type="evidence" value="ECO:0007669"/>
    <property type="project" value="UniProtKB-UniRule"/>
</dbReference>
<evidence type="ECO:0000313" key="9">
    <source>
        <dbReference type="EMBL" id="AXV07846.1"/>
    </source>
</evidence>
<keyword evidence="3" id="KW-0378">Hydrolase</keyword>
<dbReference type="InterPro" id="IPR041451">
    <property type="entry name" value="RecD2_SH13"/>
</dbReference>
<name>A0A346Y049_9ACTN</name>
<dbReference type="InterPro" id="IPR029493">
    <property type="entry name" value="RecD2-like_HHH"/>
</dbReference>
<evidence type="ECO:0000256" key="1">
    <source>
        <dbReference type="ARBA" id="ARBA00022741"/>
    </source>
</evidence>
<dbReference type="Pfam" id="PF13538">
    <property type="entry name" value="UvrD_C_2"/>
    <property type="match status" value="1"/>
</dbReference>
<dbReference type="HAMAP" id="MF_01488">
    <property type="entry name" value="RecD2"/>
    <property type="match status" value="1"/>
</dbReference>
<dbReference type="GO" id="GO:0043139">
    <property type="term" value="F:5'-3' DNA helicase activity"/>
    <property type="evidence" value="ECO:0007669"/>
    <property type="project" value="UniProtKB-UniRule"/>
</dbReference>
<protein>
    <recommendedName>
        <fullName evidence="3">ATP-dependent RecD2 DNA helicase</fullName>
        <ecNumber evidence="3">5.6.2.3</ecNumber>
    </recommendedName>
    <alternativeName>
        <fullName evidence="3">DNA 5'-3' helicase subunit RecD2</fullName>
    </alternativeName>
</protein>